<evidence type="ECO:0000313" key="3">
    <source>
        <dbReference type="Proteomes" id="UP001597183"/>
    </source>
</evidence>
<dbReference type="EMBL" id="JBHTMK010000079">
    <property type="protein sequence ID" value="MFD1374314.1"/>
    <property type="molecule type" value="Genomic_DNA"/>
</dbReference>
<dbReference type="Proteomes" id="UP001597183">
    <property type="component" value="Unassembled WGS sequence"/>
</dbReference>
<feature type="chain" id="PRO_5046715216" evidence="1">
    <location>
        <begin position="28"/>
        <end position="68"/>
    </location>
</feature>
<evidence type="ECO:0000313" key="2">
    <source>
        <dbReference type="EMBL" id="MFD1374314.1"/>
    </source>
</evidence>
<keyword evidence="3" id="KW-1185">Reference proteome</keyword>
<gene>
    <name evidence="2" type="ORF">ACFQ5G_54065</name>
</gene>
<comment type="caution">
    <text evidence="2">The sequence shown here is derived from an EMBL/GenBank/DDBJ whole genome shotgun (WGS) entry which is preliminary data.</text>
</comment>
<feature type="signal peptide" evidence="1">
    <location>
        <begin position="1"/>
        <end position="27"/>
    </location>
</feature>
<organism evidence="2 3">
    <name type="scientific">Actinoplanes sichuanensis</name>
    <dbReference type="NCBI Taxonomy" id="512349"/>
    <lineage>
        <taxon>Bacteria</taxon>
        <taxon>Bacillati</taxon>
        <taxon>Actinomycetota</taxon>
        <taxon>Actinomycetes</taxon>
        <taxon>Micromonosporales</taxon>
        <taxon>Micromonosporaceae</taxon>
        <taxon>Actinoplanes</taxon>
    </lineage>
</organism>
<keyword evidence="1" id="KW-0732">Signal</keyword>
<proteinExistence type="predicted"/>
<accession>A0ABW4AU49</accession>
<evidence type="ECO:0000256" key="1">
    <source>
        <dbReference type="SAM" id="SignalP"/>
    </source>
</evidence>
<reference evidence="3" key="1">
    <citation type="journal article" date="2019" name="Int. J. Syst. Evol. Microbiol.">
        <title>The Global Catalogue of Microorganisms (GCM) 10K type strain sequencing project: providing services to taxonomists for standard genome sequencing and annotation.</title>
        <authorList>
            <consortium name="The Broad Institute Genomics Platform"/>
            <consortium name="The Broad Institute Genome Sequencing Center for Infectious Disease"/>
            <person name="Wu L."/>
            <person name="Ma J."/>
        </authorList>
    </citation>
    <scope>NUCLEOTIDE SEQUENCE [LARGE SCALE GENOMIC DNA]</scope>
    <source>
        <strain evidence="3">CCM 7526</strain>
    </source>
</reference>
<protein>
    <submittedName>
        <fullName evidence="2">Uncharacterized protein</fullName>
    </submittedName>
</protein>
<sequence length="68" mass="6940">MRRLRFLAGTAAVAVLVAMSPAAPVRAADNADTPGAAPRLLGTLSAADITRHDRAGKADAVDLPSVNF</sequence>
<name>A0ABW4AU49_9ACTN</name>
<dbReference type="RefSeq" id="WP_317794088.1">
    <property type="nucleotide sequence ID" value="NZ_AP028461.1"/>
</dbReference>